<reference evidence="2 3" key="1">
    <citation type="submission" date="2019-05" db="EMBL/GenBank/DDBJ databases">
        <title>Another draft genome of Portunus trituberculatus and its Hox gene families provides insights of decapod evolution.</title>
        <authorList>
            <person name="Jeong J.-H."/>
            <person name="Song I."/>
            <person name="Kim S."/>
            <person name="Choi T."/>
            <person name="Kim D."/>
            <person name="Ryu S."/>
            <person name="Kim W."/>
        </authorList>
    </citation>
    <scope>NUCLEOTIDE SEQUENCE [LARGE SCALE GENOMIC DNA]</scope>
    <source>
        <tissue evidence="2">Muscle</tissue>
    </source>
</reference>
<name>A0A5B7GD42_PORTR</name>
<evidence type="ECO:0000313" key="3">
    <source>
        <dbReference type="Proteomes" id="UP000324222"/>
    </source>
</evidence>
<feature type="region of interest" description="Disordered" evidence="1">
    <location>
        <begin position="47"/>
        <end position="102"/>
    </location>
</feature>
<protein>
    <submittedName>
        <fullName evidence="2">Uncharacterized protein</fullName>
    </submittedName>
</protein>
<sequence length="102" mass="11121">MYPLTPKGGPERHSVYRRHPRRIENNEAFPRPLCAGRATFLLSGMVSGHNGRHAAQSGALKPTAPPRPVHTTHNDEGPPQPHLSLPPSLPSPLHPRPAQEGK</sequence>
<dbReference type="EMBL" id="VSRR010013240">
    <property type="protein sequence ID" value="MPC55509.1"/>
    <property type="molecule type" value="Genomic_DNA"/>
</dbReference>
<organism evidence="2 3">
    <name type="scientific">Portunus trituberculatus</name>
    <name type="common">Swimming crab</name>
    <name type="synonym">Neptunus trituberculatus</name>
    <dbReference type="NCBI Taxonomy" id="210409"/>
    <lineage>
        <taxon>Eukaryota</taxon>
        <taxon>Metazoa</taxon>
        <taxon>Ecdysozoa</taxon>
        <taxon>Arthropoda</taxon>
        <taxon>Crustacea</taxon>
        <taxon>Multicrustacea</taxon>
        <taxon>Malacostraca</taxon>
        <taxon>Eumalacostraca</taxon>
        <taxon>Eucarida</taxon>
        <taxon>Decapoda</taxon>
        <taxon>Pleocyemata</taxon>
        <taxon>Brachyura</taxon>
        <taxon>Eubrachyura</taxon>
        <taxon>Portunoidea</taxon>
        <taxon>Portunidae</taxon>
        <taxon>Portuninae</taxon>
        <taxon>Portunus</taxon>
    </lineage>
</organism>
<accession>A0A5B7GD42</accession>
<dbReference type="AlphaFoldDB" id="A0A5B7GD42"/>
<comment type="caution">
    <text evidence="2">The sequence shown here is derived from an EMBL/GenBank/DDBJ whole genome shotgun (WGS) entry which is preliminary data.</text>
</comment>
<dbReference type="Proteomes" id="UP000324222">
    <property type="component" value="Unassembled WGS sequence"/>
</dbReference>
<feature type="region of interest" description="Disordered" evidence="1">
    <location>
        <begin position="1"/>
        <end position="27"/>
    </location>
</feature>
<gene>
    <name evidence="2" type="ORF">E2C01_049446</name>
</gene>
<evidence type="ECO:0000256" key="1">
    <source>
        <dbReference type="SAM" id="MobiDB-lite"/>
    </source>
</evidence>
<evidence type="ECO:0000313" key="2">
    <source>
        <dbReference type="EMBL" id="MPC55509.1"/>
    </source>
</evidence>
<proteinExistence type="predicted"/>
<keyword evidence="3" id="KW-1185">Reference proteome</keyword>